<dbReference type="OrthoDB" id="9993158at2759"/>
<evidence type="ECO:0000313" key="9">
    <source>
        <dbReference type="EMBL" id="CAF1037649.1"/>
    </source>
</evidence>
<dbReference type="PROSITE" id="PS50262">
    <property type="entry name" value="G_PROTEIN_RECEP_F1_2"/>
    <property type="match status" value="1"/>
</dbReference>
<dbReference type="Gene3D" id="1.20.1070.10">
    <property type="entry name" value="Rhodopsin 7-helix transmembrane proteins"/>
    <property type="match status" value="1"/>
</dbReference>
<evidence type="ECO:0000256" key="4">
    <source>
        <dbReference type="ARBA" id="ARBA00023136"/>
    </source>
</evidence>
<feature type="domain" description="G-protein coupled receptors family 1 profile" evidence="7">
    <location>
        <begin position="23"/>
        <end position="214"/>
    </location>
</feature>
<feature type="compositionally biased region" description="Acidic residues" evidence="5">
    <location>
        <begin position="479"/>
        <end position="494"/>
    </location>
</feature>
<evidence type="ECO:0000259" key="7">
    <source>
        <dbReference type="PROSITE" id="PS50262"/>
    </source>
</evidence>
<keyword evidence="4 6" id="KW-0472">Membrane</keyword>
<dbReference type="EMBL" id="CAJNOQ010002282">
    <property type="protein sequence ID" value="CAF0949370.1"/>
    <property type="molecule type" value="Genomic_DNA"/>
</dbReference>
<evidence type="ECO:0000256" key="2">
    <source>
        <dbReference type="ARBA" id="ARBA00022692"/>
    </source>
</evidence>
<proteinExistence type="predicted"/>
<reference evidence="8" key="1">
    <citation type="submission" date="2021-02" db="EMBL/GenBank/DDBJ databases">
        <authorList>
            <person name="Nowell W R."/>
        </authorList>
    </citation>
    <scope>NUCLEOTIDE SEQUENCE</scope>
</reference>
<dbReference type="Proteomes" id="UP000663829">
    <property type="component" value="Unassembled WGS sequence"/>
</dbReference>
<gene>
    <name evidence="8" type="ORF">GPM918_LOCUS11151</name>
    <name evidence="9" type="ORF">OVA965_LOCUS16316</name>
    <name evidence="10" type="ORF">SRO942_LOCUS11407</name>
    <name evidence="11" type="ORF">TMI583_LOCUS16329</name>
</gene>
<name>A0A814D0V9_9BILA</name>
<dbReference type="InterPro" id="IPR017452">
    <property type="entry name" value="GPCR_Rhodpsn_7TM"/>
</dbReference>
<feature type="transmembrane region" description="Helical" evidence="6">
    <location>
        <begin position="85"/>
        <end position="104"/>
    </location>
</feature>
<evidence type="ECO:0000313" key="11">
    <source>
        <dbReference type="EMBL" id="CAF3805887.1"/>
    </source>
</evidence>
<protein>
    <recommendedName>
        <fullName evidence="7">G-protein coupled receptors family 1 profile domain-containing protein</fullName>
    </recommendedName>
</protein>
<evidence type="ECO:0000313" key="8">
    <source>
        <dbReference type="EMBL" id="CAF0949370.1"/>
    </source>
</evidence>
<evidence type="ECO:0000313" key="12">
    <source>
        <dbReference type="Proteomes" id="UP000663829"/>
    </source>
</evidence>
<sequence length="535" mass="61312">MASAQTYLFQFGGPILILIGTVGSILNLIIFNQKNLRKNPCSIYFIVYNLANFVYIYCLLFSLTLAVGYNIDPSAHNLVICRVRLYINVLFNVLSPYYLILASIDRILVTSRNALTRQRSTRRLAFICVTGGTLFWALFHSHALILANITQLGPISFCYFQQGVELTFAGYYSIIKELLALSLMIIFGLWAITNIRSTHRVTAATTLSVSKTLAEDPIHVTTKWRNRMLSKTAQMIMGQQTVSLQYLADVIDDEKLSKIDHELIISDLNPRDRQNFHSCLKITSEDVSQILRDNSDTQAIYVYLQLLKYIVVAYVYKSTPINDRLYYSWLVVFVSVNVDKMQIINAHALSGCCSTRVNFTIDDFLLRAEKIAILHQIECIEQSNDQENHLIFPVHHKHKKDNLLPLQNLINIDDLDVEEIISKAYKQAKKYIDPLKMSTLLRQNHAYELNDLSTNVNNYLKTTSKMNDRFGFDFHSDVDENTSTEEDDNDDDDQDHNCDSEIADDDDDDNENNTIAMEKIVFNGIRIRNSIDTNF</sequence>
<keyword evidence="3 6" id="KW-1133">Transmembrane helix</keyword>
<dbReference type="Proteomes" id="UP000677228">
    <property type="component" value="Unassembled WGS sequence"/>
</dbReference>
<feature type="transmembrane region" description="Helical" evidence="6">
    <location>
        <begin position="169"/>
        <end position="192"/>
    </location>
</feature>
<feature type="transmembrane region" description="Helical" evidence="6">
    <location>
        <begin position="6"/>
        <end position="31"/>
    </location>
</feature>
<evidence type="ECO:0000313" key="10">
    <source>
        <dbReference type="EMBL" id="CAF3729478.1"/>
    </source>
</evidence>
<dbReference type="EMBL" id="CAJOBC010002362">
    <property type="protein sequence ID" value="CAF3729478.1"/>
    <property type="molecule type" value="Genomic_DNA"/>
</dbReference>
<dbReference type="Proteomes" id="UP000681722">
    <property type="component" value="Unassembled WGS sequence"/>
</dbReference>
<feature type="compositionally biased region" description="Acidic residues" evidence="5">
    <location>
        <begin position="501"/>
        <end position="511"/>
    </location>
</feature>
<organism evidence="8 12">
    <name type="scientific">Didymodactylos carnosus</name>
    <dbReference type="NCBI Taxonomy" id="1234261"/>
    <lineage>
        <taxon>Eukaryota</taxon>
        <taxon>Metazoa</taxon>
        <taxon>Spiralia</taxon>
        <taxon>Gnathifera</taxon>
        <taxon>Rotifera</taxon>
        <taxon>Eurotatoria</taxon>
        <taxon>Bdelloidea</taxon>
        <taxon>Philodinida</taxon>
        <taxon>Philodinidae</taxon>
        <taxon>Didymodactylos</taxon>
    </lineage>
</organism>
<keyword evidence="2 6" id="KW-0812">Transmembrane</keyword>
<dbReference type="CDD" id="cd00637">
    <property type="entry name" value="7tm_classA_rhodopsin-like"/>
    <property type="match status" value="1"/>
</dbReference>
<dbReference type="Proteomes" id="UP000682733">
    <property type="component" value="Unassembled WGS sequence"/>
</dbReference>
<dbReference type="EMBL" id="CAJOBA010007566">
    <property type="protein sequence ID" value="CAF3805887.1"/>
    <property type="molecule type" value="Genomic_DNA"/>
</dbReference>
<comment type="caution">
    <text evidence="8">The sequence shown here is derived from an EMBL/GenBank/DDBJ whole genome shotgun (WGS) entry which is preliminary data.</text>
</comment>
<evidence type="ECO:0000256" key="6">
    <source>
        <dbReference type="SAM" id="Phobius"/>
    </source>
</evidence>
<evidence type="ECO:0000256" key="5">
    <source>
        <dbReference type="SAM" id="MobiDB-lite"/>
    </source>
</evidence>
<evidence type="ECO:0000256" key="3">
    <source>
        <dbReference type="ARBA" id="ARBA00022989"/>
    </source>
</evidence>
<dbReference type="AlphaFoldDB" id="A0A814D0V9"/>
<comment type="subcellular location">
    <subcellularLocation>
        <location evidence="1">Membrane</location>
    </subcellularLocation>
</comment>
<dbReference type="GO" id="GO:0016020">
    <property type="term" value="C:membrane"/>
    <property type="evidence" value="ECO:0007669"/>
    <property type="project" value="UniProtKB-SubCell"/>
</dbReference>
<dbReference type="EMBL" id="CAJNOK010007553">
    <property type="protein sequence ID" value="CAF1037649.1"/>
    <property type="molecule type" value="Genomic_DNA"/>
</dbReference>
<keyword evidence="12" id="KW-1185">Reference proteome</keyword>
<feature type="region of interest" description="Disordered" evidence="5">
    <location>
        <begin position="477"/>
        <end position="512"/>
    </location>
</feature>
<dbReference type="SUPFAM" id="SSF81321">
    <property type="entry name" value="Family A G protein-coupled receptor-like"/>
    <property type="match status" value="1"/>
</dbReference>
<accession>A0A814D0V9</accession>
<feature type="transmembrane region" description="Helical" evidence="6">
    <location>
        <begin position="43"/>
        <end position="65"/>
    </location>
</feature>
<feature type="transmembrane region" description="Helical" evidence="6">
    <location>
        <begin position="124"/>
        <end position="149"/>
    </location>
</feature>
<evidence type="ECO:0000256" key="1">
    <source>
        <dbReference type="ARBA" id="ARBA00004370"/>
    </source>
</evidence>